<reference evidence="1 2" key="1">
    <citation type="submission" date="2021-04" db="EMBL/GenBank/DDBJ databases">
        <title>Chitinophaga sp. nov., isolated from the rhizosphere soil.</title>
        <authorList>
            <person name="He S."/>
        </authorList>
    </citation>
    <scope>NUCLEOTIDE SEQUENCE [LARGE SCALE GENOMIC DNA]</scope>
    <source>
        <strain evidence="1 2">2R12</strain>
    </source>
</reference>
<accession>A0ABS5J784</accession>
<sequence>MNPVTITVYLQALGGKFLGPNAFSIADEPITVSFICGSIDANLPYAAATSDDGNISSGFSNSIPYTLPILTLDNNTYTENFLTTDSNTIAGTVTVPASAITPFMNAAIIAVIPRPTGIPLKIVQNVVLTAGQSAYTFTLLVPGLLLEPATDAQPADTISVLVKMMCGCKLTVNTSKSFWAPDDFEVMAYLSYSDGSVVSYPMSFDTMSNDSTFIAVINDNAYTEIYFTAQQRSTGNYGYLNVLPA</sequence>
<organism evidence="1 2">
    <name type="scientific">Chitinophaga hostae</name>
    <dbReference type="NCBI Taxonomy" id="2831022"/>
    <lineage>
        <taxon>Bacteria</taxon>
        <taxon>Pseudomonadati</taxon>
        <taxon>Bacteroidota</taxon>
        <taxon>Chitinophagia</taxon>
        <taxon>Chitinophagales</taxon>
        <taxon>Chitinophagaceae</taxon>
        <taxon>Chitinophaga</taxon>
    </lineage>
</organism>
<dbReference type="RefSeq" id="WP_211976075.1">
    <property type="nucleotide sequence ID" value="NZ_CBFHAM010000025.1"/>
</dbReference>
<comment type="caution">
    <text evidence="1">The sequence shown here is derived from an EMBL/GenBank/DDBJ whole genome shotgun (WGS) entry which is preliminary data.</text>
</comment>
<proteinExistence type="predicted"/>
<name>A0ABS5J784_9BACT</name>
<protein>
    <submittedName>
        <fullName evidence="1">Uncharacterized protein</fullName>
    </submittedName>
</protein>
<gene>
    <name evidence="1" type="ORF">KE626_26660</name>
</gene>
<keyword evidence="2" id="KW-1185">Reference proteome</keyword>
<evidence type="ECO:0000313" key="2">
    <source>
        <dbReference type="Proteomes" id="UP000676386"/>
    </source>
</evidence>
<dbReference type="EMBL" id="JAGTXB010000018">
    <property type="protein sequence ID" value="MBS0030936.1"/>
    <property type="molecule type" value="Genomic_DNA"/>
</dbReference>
<dbReference type="Proteomes" id="UP000676386">
    <property type="component" value="Unassembled WGS sequence"/>
</dbReference>
<evidence type="ECO:0000313" key="1">
    <source>
        <dbReference type="EMBL" id="MBS0030936.1"/>
    </source>
</evidence>